<protein>
    <recommendedName>
        <fullName evidence="3">Phosphofurin acidic cluster sorting protein 1/2 C-terminal domain-containing protein</fullName>
    </recommendedName>
</protein>
<dbReference type="EnsemblMetazoa" id="CLYHEMT016469.1">
    <property type="protein sequence ID" value="CLYHEMP016469.1"/>
    <property type="gene ID" value="CLYHEMG016469"/>
</dbReference>
<feature type="compositionally biased region" description="Polar residues" evidence="2">
    <location>
        <begin position="503"/>
        <end position="520"/>
    </location>
</feature>
<dbReference type="OrthoDB" id="28829at2759"/>
<reference evidence="4" key="1">
    <citation type="submission" date="2021-01" db="UniProtKB">
        <authorList>
            <consortium name="EnsemblMetazoa"/>
        </authorList>
    </citation>
    <scope>IDENTIFICATION</scope>
</reference>
<dbReference type="Proteomes" id="UP000594262">
    <property type="component" value="Unplaced"/>
</dbReference>
<proteinExistence type="predicted"/>
<dbReference type="GO" id="GO:0072659">
    <property type="term" value="P:protein localization to plasma membrane"/>
    <property type="evidence" value="ECO:0007669"/>
    <property type="project" value="TreeGrafter"/>
</dbReference>
<keyword evidence="1" id="KW-0175">Coiled coil</keyword>
<name>A0A7M5X2B9_9CNID</name>
<accession>A0A7M5X2B9</accession>
<dbReference type="PANTHER" id="PTHR13280">
    <property type="entry name" value="PHOSPHOFURIN ACIDIC CLUSTER SORTING PROTEIN"/>
    <property type="match status" value="1"/>
</dbReference>
<feature type="compositionally biased region" description="Polar residues" evidence="2">
    <location>
        <begin position="174"/>
        <end position="183"/>
    </location>
</feature>
<feature type="coiled-coil region" evidence="1">
    <location>
        <begin position="101"/>
        <end position="128"/>
    </location>
</feature>
<organism evidence="4 5">
    <name type="scientific">Clytia hemisphaerica</name>
    <dbReference type="NCBI Taxonomy" id="252671"/>
    <lineage>
        <taxon>Eukaryota</taxon>
        <taxon>Metazoa</taxon>
        <taxon>Cnidaria</taxon>
        <taxon>Hydrozoa</taxon>
        <taxon>Hydroidolina</taxon>
        <taxon>Leptothecata</taxon>
        <taxon>Obeliida</taxon>
        <taxon>Clytiidae</taxon>
        <taxon>Clytia</taxon>
    </lineage>
</organism>
<dbReference type="InterPro" id="IPR019381">
    <property type="entry name" value="PACS1/2_C"/>
</dbReference>
<feature type="region of interest" description="Disordered" evidence="2">
    <location>
        <begin position="489"/>
        <end position="533"/>
    </location>
</feature>
<feature type="compositionally biased region" description="Acidic residues" evidence="2">
    <location>
        <begin position="54"/>
        <end position="74"/>
    </location>
</feature>
<feature type="compositionally biased region" description="Basic and acidic residues" evidence="2">
    <location>
        <begin position="221"/>
        <end position="233"/>
    </location>
</feature>
<dbReference type="Pfam" id="PF10254">
    <property type="entry name" value="Pacs-1"/>
    <property type="match status" value="1"/>
</dbReference>
<evidence type="ECO:0000259" key="3">
    <source>
        <dbReference type="Pfam" id="PF10254"/>
    </source>
</evidence>
<dbReference type="AlphaFoldDB" id="A0A7M5X2B9"/>
<feature type="compositionally biased region" description="Acidic residues" evidence="2">
    <location>
        <begin position="138"/>
        <end position="152"/>
    </location>
</feature>
<feature type="domain" description="Phosphofurin acidic cluster sorting protein 1/2 C-terminal" evidence="3">
    <location>
        <begin position="280"/>
        <end position="673"/>
    </location>
</feature>
<evidence type="ECO:0000256" key="1">
    <source>
        <dbReference type="SAM" id="Coils"/>
    </source>
</evidence>
<feature type="region of interest" description="Disordered" evidence="2">
    <location>
        <begin position="138"/>
        <end position="195"/>
    </location>
</feature>
<evidence type="ECO:0000313" key="5">
    <source>
        <dbReference type="Proteomes" id="UP000594262"/>
    </source>
</evidence>
<feature type="compositionally biased region" description="Low complexity" evidence="2">
    <location>
        <begin position="243"/>
        <end position="253"/>
    </location>
</feature>
<evidence type="ECO:0000256" key="2">
    <source>
        <dbReference type="SAM" id="MobiDB-lite"/>
    </source>
</evidence>
<feature type="region of interest" description="Disordered" evidence="2">
    <location>
        <begin position="31"/>
        <end position="96"/>
    </location>
</feature>
<dbReference type="PANTHER" id="PTHR13280:SF17">
    <property type="entry name" value="KRUEPPEL TARGET AT 95D, ISOFORM A"/>
    <property type="match status" value="1"/>
</dbReference>
<feature type="region of interest" description="Disordered" evidence="2">
    <location>
        <begin position="221"/>
        <end position="264"/>
    </location>
</feature>
<sequence length="682" mass="77343">MAQVLQGWFSKELHLYTKDKKSPVATLTIATMSSDPIDRDVDRDRRLAGGADPESSDEEGDDDSYSSDVDDSAGEMERDEYSRQQMRRSKAQSRNLKQKIVQALFKKLKASEGELEDVQQELQEEDFELVEDEGLYFDVESNDSENDDDILDDNTSIASAKRPGLRPYFDHSKSQTTLNQTSLTHEEAAALKRAVDTALRENGSPDDASDDPKSDLESRYFMERRDSSPHTTDDVTTAATEPQQQQQQQQQMQPSKQELSKKWSADPDSLFKEPVSRYQDQLLSVFGTDDKLPDHMLMVAIKDDFCQNLAMKLKARIGTVLSTTCMADVQATIAAVINKFQKYCSRHSTSPPPLRIGVMGPESYVRHVLKTYVEHFSNKPQDYQSFVRFLIIPTAQNKVSNYLSSIDMKYNSLFMDQFWKNVFLQPYLSEQDMREVEKRITQYLEHAEIVHPVPIAEALITARLPEESDSSQFFLPFVTEVRMGCNEAPVHDVDSDSGGAKDSTISMESKGSSSLTSSPRSVEASDPRSPSLSGHCYSENLDLMVDYWPLTNTSQLQLQSKEKQKEVNKMTIKSTFRSLSVSRLPLPDCEDTNGLVFNAHLKNRNKGVKRLMTKRDKESEAISVPVNKLVCTARNSGHTFNVWIDGKEWNNVKFFSLSHQWPTHIKQFPIGLFLNYGDVDQT</sequence>
<feature type="compositionally biased region" description="Basic and acidic residues" evidence="2">
    <location>
        <begin position="184"/>
        <end position="195"/>
    </location>
</feature>
<keyword evidence="5" id="KW-1185">Reference proteome</keyword>
<evidence type="ECO:0000313" key="4">
    <source>
        <dbReference type="EnsemblMetazoa" id="CLYHEMP016469.1"/>
    </source>
</evidence>
<feature type="compositionally biased region" description="Basic and acidic residues" evidence="2">
    <location>
        <begin position="36"/>
        <end position="47"/>
    </location>
</feature>